<sequence>MKTTLLAGTMVTLLGFACASPVALELPEPVLSTITTTSTASGCSYSLVTTNPNEVSWAPAPTAISYSTVAPGDLYRCGRQFSCLIATATTAAPYCIMPALDNAASNIWAANKALCPYPSQNPITTSGCPTGNVASVPTLLGVPISLATTTITSIVTR</sequence>
<evidence type="ECO:0000313" key="3">
    <source>
        <dbReference type="Proteomes" id="UP000800235"/>
    </source>
</evidence>
<dbReference type="EMBL" id="MU007009">
    <property type="protein sequence ID" value="KAF2436993.1"/>
    <property type="molecule type" value="Genomic_DNA"/>
</dbReference>
<proteinExistence type="predicted"/>
<dbReference type="PROSITE" id="PS51257">
    <property type="entry name" value="PROKAR_LIPOPROTEIN"/>
    <property type="match status" value="1"/>
</dbReference>
<keyword evidence="3" id="KW-1185">Reference proteome</keyword>
<feature type="signal peptide" evidence="1">
    <location>
        <begin position="1"/>
        <end position="19"/>
    </location>
</feature>
<feature type="chain" id="PRO_5040436445" evidence="1">
    <location>
        <begin position="20"/>
        <end position="157"/>
    </location>
</feature>
<dbReference type="Proteomes" id="UP000800235">
    <property type="component" value="Unassembled WGS sequence"/>
</dbReference>
<gene>
    <name evidence="2" type="ORF">EJ08DRAFT_691297</name>
</gene>
<comment type="caution">
    <text evidence="2">The sequence shown here is derived from an EMBL/GenBank/DDBJ whole genome shotgun (WGS) entry which is preliminary data.</text>
</comment>
<evidence type="ECO:0000256" key="1">
    <source>
        <dbReference type="SAM" id="SignalP"/>
    </source>
</evidence>
<organism evidence="2 3">
    <name type="scientific">Tothia fuscella</name>
    <dbReference type="NCBI Taxonomy" id="1048955"/>
    <lineage>
        <taxon>Eukaryota</taxon>
        <taxon>Fungi</taxon>
        <taxon>Dikarya</taxon>
        <taxon>Ascomycota</taxon>
        <taxon>Pezizomycotina</taxon>
        <taxon>Dothideomycetes</taxon>
        <taxon>Pleosporomycetidae</taxon>
        <taxon>Venturiales</taxon>
        <taxon>Cylindrosympodiaceae</taxon>
        <taxon>Tothia</taxon>
    </lineage>
</organism>
<name>A0A9P4P509_9PEZI</name>
<accession>A0A9P4P509</accession>
<reference evidence="2" key="1">
    <citation type="journal article" date="2020" name="Stud. Mycol.">
        <title>101 Dothideomycetes genomes: a test case for predicting lifestyles and emergence of pathogens.</title>
        <authorList>
            <person name="Haridas S."/>
            <person name="Albert R."/>
            <person name="Binder M."/>
            <person name="Bloem J."/>
            <person name="Labutti K."/>
            <person name="Salamov A."/>
            <person name="Andreopoulos B."/>
            <person name="Baker S."/>
            <person name="Barry K."/>
            <person name="Bills G."/>
            <person name="Bluhm B."/>
            <person name="Cannon C."/>
            <person name="Castanera R."/>
            <person name="Culley D."/>
            <person name="Daum C."/>
            <person name="Ezra D."/>
            <person name="Gonzalez J."/>
            <person name="Henrissat B."/>
            <person name="Kuo A."/>
            <person name="Liang C."/>
            <person name="Lipzen A."/>
            <person name="Lutzoni F."/>
            <person name="Magnuson J."/>
            <person name="Mondo S."/>
            <person name="Nolan M."/>
            <person name="Ohm R."/>
            <person name="Pangilinan J."/>
            <person name="Park H.-J."/>
            <person name="Ramirez L."/>
            <person name="Alfaro M."/>
            <person name="Sun H."/>
            <person name="Tritt A."/>
            <person name="Yoshinaga Y."/>
            <person name="Zwiers L.-H."/>
            <person name="Turgeon B."/>
            <person name="Goodwin S."/>
            <person name="Spatafora J."/>
            <person name="Crous P."/>
            <person name="Grigoriev I."/>
        </authorList>
    </citation>
    <scope>NUCLEOTIDE SEQUENCE</scope>
    <source>
        <strain evidence="2">CBS 130266</strain>
    </source>
</reference>
<protein>
    <submittedName>
        <fullName evidence="2">Uncharacterized protein</fullName>
    </submittedName>
</protein>
<evidence type="ECO:0000313" key="2">
    <source>
        <dbReference type="EMBL" id="KAF2436993.1"/>
    </source>
</evidence>
<keyword evidence="1" id="KW-0732">Signal</keyword>
<dbReference type="AlphaFoldDB" id="A0A9P4P509"/>